<proteinExistence type="predicted"/>
<dbReference type="Proteomes" id="UP001162483">
    <property type="component" value="Unassembled WGS sequence"/>
</dbReference>
<gene>
    <name evidence="1" type="ORF">SPARVUS_LOCUS12821956</name>
</gene>
<name>A0ABN9FUN6_9NEOB</name>
<organism evidence="1 2">
    <name type="scientific">Staurois parvus</name>
    <dbReference type="NCBI Taxonomy" id="386267"/>
    <lineage>
        <taxon>Eukaryota</taxon>
        <taxon>Metazoa</taxon>
        <taxon>Chordata</taxon>
        <taxon>Craniata</taxon>
        <taxon>Vertebrata</taxon>
        <taxon>Euteleostomi</taxon>
        <taxon>Amphibia</taxon>
        <taxon>Batrachia</taxon>
        <taxon>Anura</taxon>
        <taxon>Neobatrachia</taxon>
        <taxon>Ranoidea</taxon>
        <taxon>Ranidae</taxon>
        <taxon>Staurois</taxon>
    </lineage>
</organism>
<comment type="caution">
    <text evidence="1">The sequence shown here is derived from an EMBL/GenBank/DDBJ whole genome shotgun (WGS) entry which is preliminary data.</text>
</comment>
<dbReference type="EMBL" id="CATNWA010017465">
    <property type="protein sequence ID" value="CAI9600734.1"/>
    <property type="molecule type" value="Genomic_DNA"/>
</dbReference>
<feature type="non-terminal residue" evidence="1">
    <location>
        <position position="1"/>
    </location>
</feature>
<evidence type="ECO:0000313" key="2">
    <source>
        <dbReference type="Proteomes" id="UP001162483"/>
    </source>
</evidence>
<reference evidence="1" key="1">
    <citation type="submission" date="2023-05" db="EMBL/GenBank/DDBJ databases">
        <authorList>
            <person name="Stuckert A."/>
        </authorList>
    </citation>
    <scope>NUCLEOTIDE SEQUENCE</scope>
</reference>
<evidence type="ECO:0000313" key="1">
    <source>
        <dbReference type="EMBL" id="CAI9600734.1"/>
    </source>
</evidence>
<accession>A0ABN9FUN6</accession>
<keyword evidence="2" id="KW-1185">Reference proteome</keyword>
<sequence>PSRGQIRRSGENICLPSRGQVRRAGENICLPSLVRSGEQVRISISQAWSDQESR</sequence>
<protein>
    <submittedName>
        <fullName evidence="1">Uncharacterized protein</fullName>
    </submittedName>
</protein>